<dbReference type="InterPro" id="IPR025363">
    <property type="entry name" value="DUF4267"/>
</dbReference>
<keyword evidence="1" id="KW-0472">Membrane</keyword>
<dbReference type="OrthoDB" id="4157173at2759"/>
<proteinExistence type="predicted"/>
<dbReference type="RefSeq" id="XP_044662014.1">
    <property type="nucleotide sequence ID" value="XM_044806079.1"/>
</dbReference>
<name>A0A9P3CTX2_9PEZI</name>
<feature type="transmembrane region" description="Helical" evidence="1">
    <location>
        <begin position="115"/>
        <end position="133"/>
    </location>
</feature>
<keyword evidence="3" id="KW-1185">Reference proteome</keyword>
<protein>
    <recommendedName>
        <fullName evidence="4">DUF4267 domain-containing protein</fullName>
    </recommendedName>
</protein>
<dbReference type="AlphaFoldDB" id="A0A9P3CTX2"/>
<sequence>MAFPHHLLSQSTWRSLGLGTACLVLGLGTWPMIAPFSAAQSLGIVGLTTDEGKAMTIRGMQFLGIRDVAVAASLLWLHREKDQKAMGVILTAWTLVCVTDTWIAAQGPRGFDGGAVELCGGAVAMAFVGIGLAQG</sequence>
<feature type="transmembrane region" description="Helical" evidence="1">
    <location>
        <begin position="85"/>
        <end position="103"/>
    </location>
</feature>
<keyword evidence="1" id="KW-0812">Transmembrane</keyword>
<evidence type="ECO:0000313" key="2">
    <source>
        <dbReference type="EMBL" id="GIZ47527.1"/>
    </source>
</evidence>
<dbReference type="GeneID" id="68296191"/>
<dbReference type="EMBL" id="BOLY01000007">
    <property type="protein sequence ID" value="GIZ47527.1"/>
    <property type="molecule type" value="Genomic_DNA"/>
</dbReference>
<evidence type="ECO:0000256" key="1">
    <source>
        <dbReference type="SAM" id="Phobius"/>
    </source>
</evidence>
<evidence type="ECO:0008006" key="4">
    <source>
        <dbReference type="Google" id="ProtNLM"/>
    </source>
</evidence>
<organism evidence="2 3">
    <name type="scientific">Cercospora kikuchii</name>
    <dbReference type="NCBI Taxonomy" id="84275"/>
    <lineage>
        <taxon>Eukaryota</taxon>
        <taxon>Fungi</taxon>
        <taxon>Dikarya</taxon>
        <taxon>Ascomycota</taxon>
        <taxon>Pezizomycotina</taxon>
        <taxon>Dothideomycetes</taxon>
        <taxon>Dothideomycetidae</taxon>
        <taxon>Mycosphaerellales</taxon>
        <taxon>Mycosphaerellaceae</taxon>
        <taxon>Cercospora</taxon>
    </lineage>
</organism>
<gene>
    <name evidence="2" type="ORF">CKM354_001061600</name>
</gene>
<evidence type="ECO:0000313" key="3">
    <source>
        <dbReference type="Proteomes" id="UP000825890"/>
    </source>
</evidence>
<accession>A0A9P3CTX2</accession>
<keyword evidence="1" id="KW-1133">Transmembrane helix</keyword>
<comment type="caution">
    <text evidence="2">The sequence shown here is derived from an EMBL/GenBank/DDBJ whole genome shotgun (WGS) entry which is preliminary data.</text>
</comment>
<feature type="transmembrane region" description="Helical" evidence="1">
    <location>
        <begin position="55"/>
        <end position="78"/>
    </location>
</feature>
<dbReference type="Proteomes" id="UP000825890">
    <property type="component" value="Unassembled WGS sequence"/>
</dbReference>
<reference evidence="2 3" key="1">
    <citation type="submission" date="2021-01" db="EMBL/GenBank/DDBJ databases">
        <title>Cercospora kikuchii MAFF 305040 whole genome shotgun sequence.</title>
        <authorList>
            <person name="Kashiwa T."/>
            <person name="Suzuki T."/>
        </authorList>
    </citation>
    <scope>NUCLEOTIDE SEQUENCE [LARGE SCALE GENOMIC DNA]</scope>
    <source>
        <strain evidence="2 3">MAFF 305040</strain>
    </source>
</reference>
<dbReference type="Pfam" id="PF14087">
    <property type="entry name" value="DUF4267"/>
    <property type="match status" value="1"/>
</dbReference>